<dbReference type="VEuPathDB" id="FungiDB:PTTG_25819"/>
<protein>
    <submittedName>
        <fullName evidence="2 3">Uncharacterized protein</fullName>
    </submittedName>
</protein>
<keyword evidence="4" id="KW-1185">Reference proteome</keyword>
<evidence type="ECO:0000256" key="1">
    <source>
        <dbReference type="SAM" id="MobiDB-lite"/>
    </source>
</evidence>
<reference evidence="2" key="2">
    <citation type="submission" date="2016-05" db="EMBL/GenBank/DDBJ databases">
        <title>Comparative analysis highlights variable genome content of wheat rusts and divergence of the mating loci.</title>
        <authorList>
            <person name="Cuomo C.A."/>
            <person name="Bakkeren G."/>
            <person name="Szabo L."/>
            <person name="Khalil H."/>
            <person name="Joly D."/>
            <person name="Goldberg J."/>
            <person name="Young S."/>
            <person name="Zeng Q."/>
            <person name="Fellers J."/>
        </authorList>
    </citation>
    <scope>NUCLEOTIDE SEQUENCE [LARGE SCALE GENOMIC DNA]</scope>
    <source>
        <strain evidence="2">1-1 BBBD Race 1</strain>
    </source>
</reference>
<reference evidence="2" key="1">
    <citation type="submission" date="2009-11" db="EMBL/GenBank/DDBJ databases">
        <authorList>
            <consortium name="The Broad Institute Genome Sequencing Platform"/>
            <person name="Ward D."/>
            <person name="Feldgarden M."/>
            <person name="Earl A."/>
            <person name="Young S.K."/>
            <person name="Zeng Q."/>
            <person name="Koehrsen M."/>
            <person name="Alvarado L."/>
            <person name="Berlin A."/>
            <person name="Bochicchio J."/>
            <person name="Borenstein D."/>
            <person name="Chapman S.B."/>
            <person name="Chen Z."/>
            <person name="Engels R."/>
            <person name="Freedman E."/>
            <person name="Gellesch M."/>
            <person name="Goldberg J."/>
            <person name="Griggs A."/>
            <person name="Gujja S."/>
            <person name="Heilman E."/>
            <person name="Heiman D."/>
            <person name="Hepburn T."/>
            <person name="Howarth C."/>
            <person name="Jen D."/>
            <person name="Larson L."/>
            <person name="Lewis B."/>
            <person name="Mehta T."/>
            <person name="Park D."/>
            <person name="Pearson M."/>
            <person name="Roberts A."/>
            <person name="Saif S."/>
            <person name="Shea T."/>
            <person name="Shenoy N."/>
            <person name="Sisk P."/>
            <person name="Stolte C."/>
            <person name="Sykes S."/>
            <person name="Thomson T."/>
            <person name="Walk T."/>
            <person name="White J."/>
            <person name="Yandava C."/>
            <person name="Izard J."/>
            <person name="Baranova O.V."/>
            <person name="Blanton J.M."/>
            <person name="Tanner A.C."/>
            <person name="Dewhirst F.E."/>
            <person name="Haas B."/>
            <person name="Nusbaum C."/>
            <person name="Birren B."/>
        </authorList>
    </citation>
    <scope>NUCLEOTIDE SEQUENCE [LARGE SCALE GENOMIC DNA]</scope>
    <source>
        <strain evidence="2">1-1 BBBD Race 1</strain>
    </source>
</reference>
<gene>
    <name evidence="2" type="ORF">PTTG_25819</name>
</gene>
<feature type="compositionally biased region" description="Basic residues" evidence="1">
    <location>
        <begin position="16"/>
        <end position="33"/>
    </location>
</feature>
<organism evidence="2">
    <name type="scientific">Puccinia triticina (isolate 1-1 / race 1 (BBBD))</name>
    <name type="common">Brown leaf rust fungus</name>
    <dbReference type="NCBI Taxonomy" id="630390"/>
    <lineage>
        <taxon>Eukaryota</taxon>
        <taxon>Fungi</taxon>
        <taxon>Dikarya</taxon>
        <taxon>Basidiomycota</taxon>
        <taxon>Pucciniomycotina</taxon>
        <taxon>Pucciniomycetes</taxon>
        <taxon>Pucciniales</taxon>
        <taxon>Pucciniaceae</taxon>
        <taxon>Puccinia</taxon>
    </lineage>
</organism>
<proteinExistence type="predicted"/>
<name>A0A180GZ93_PUCT1</name>
<feature type="region of interest" description="Disordered" evidence="1">
    <location>
        <begin position="1"/>
        <end position="43"/>
    </location>
</feature>
<reference evidence="3 4" key="3">
    <citation type="journal article" date="2017" name="G3 (Bethesda)">
        <title>Comparative analysis highlights variable genome content of wheat rusts and divergence of the mating loci.</title>
        <authorList>
            <person name="Cuomo C.A."/>
            <person name="Bakkeren G."/>
            <person name="Khalil H.B."/>
            <person name="Panwar V."/>
            <person name="Joly D."/>
            <person name="Linning R."/>
            <person name="Sakthikumar S."/>
            <person name="Song X."/>
            <person name="Adiconis X."/>
            <person name="Fan L."/>
            <person name="Goldberg J.M."/>
            <person name="Levin J.Z."/>
            <person name="Young S."/>
            <person name="Zeng Q."/>
            <person name="Anikster Y."/>
            <person name="Bruce M."/>
            <person name="Wang M."/>
            <person name="Yin C."/>
            <person name="McCallum B."/>
            <person name="Szabo L.J."/>
            <person name="Hulbert S."/>
            <person name="Chen X."/>
            <person name="Fellers J.P."/>
        </authorList>
    </citation>
    <scope>NUCLEOTIDE SEQUENCE</scope>
    <source>
        <strain evidence="3">isolate 1-1 / race 1 (BBBD)</strain>
        <strain evidence="4">Isolate 1-1 / race 1 (BBBD)</strain>
    </source>
</reference>
<evidence type="ECO:0000313" key="3">
    <source>
        <dbReference type="EnsemblFungi" id="PTTG_25819-t43_1-p1"/>
    </source>
</evidence>
<dbReference type="Proteomes" id="UP000005240">
    <property type="component" value="Unassembled WGS sequence"/>
</dbReference>
<reference evidence="3" key="4">
    <citation type="submission" date="2025-05" db="UniProtKB">
        <authorList>
            <consortium name="EnsemblFungi"/>
        </authorList>
    </citation>
    <scope>IDENTIFICATION</scope>
    <source>
        <strain evidence="3">isolate 1-1 / race 1 (BBBD)</strain>
    </source>
</reference>
<dbReference type="AlphaFoldDB" id="A0A180GZ93"/>
<evidence type="ECO:0000313" key="4">
    <source>
        <dbReference type="Proteomes" id="UP000005240"/>
    </source>
</evidence>
<evidence type="ECO:0000313" key="2">
    <source>
        <dbReference type="EMBL" id="OAV98145.1"/>
    </source>
</evidence>
<dbReference type="EMBL" id="ADAS02000009">
    <property type="protein sequence ID" value="OAV98145.1"/>
    <property type="molecule type" value="Genomic_DNA"/>
</dbReference>
<dbReference type="EnsemblFungi" id="PTTG_25819-t43_1">
    <property type="protein sequence ID" value="PTTG_25819-t43_1-p1"/>
    <property type="gene ID" value="PTTG_25819"/>
</dbReference>
<sequence length="193" mass="22105">MNETTHGARGSVQRMLKLRARRPPPRRPGPSRRPRSDPHRQKKLTYLHPLAKARSWEQLLDVNTKRATQVDHPRIWTMRWHYPSAPETRLGTPPAPYPEAQGRLQTQEERTLLWSESNPSPYDEDADFVFDDHDESLEGPAHGSSDFAVSDRVDAIQVLPGGQSSNSDREEENAEAARIQLIINEFLRDFVPN</sequence>
<accession>A0A180GZ93</accession>